<sequence length="304" mass="34578">MKLVSLSVLLTSPYGSAWNFSPQLRPSQSIAASTPRRTTVPVAAFAFNPPEYSRLKDSLMEHAISMQLQQFRLVNDRGLQLWLTSAWDTFCKHCKTTSGKPSSFLDELLHSDREWYFVPTRSIRQGSANNPFLEKDKQAAGYHCEVEPSKIARRLMECRKQLAEEWRLELVQLAEGSLNEEGKLVRQLLAGLVTRVAMREMLHDLSLLPSQKEVHSFVSHFMVQNTLEFEVGGDVEAMLNALAVQPVRIRGKTLLDPEQIAEEVRHRRLEIASKMAAALEDTDDEHRSVHSTFLEKCFNIEADD</sequence>
<organism evidence="2">
    <name type="scientific">Chrysotila carterae</name>
    <name type="common">Marine alga</name>
    <name type="synonym">Syracosphaera carterae</name>
    <dbReference type="NCBI Taxonomy" id="13221"/>
    <lineage>
        <taxon>Eukaryota</taxon>
        <taxon>Haptista</taxon>
        <taxon>Haptophyta</taxon>
        <taxon>Prymnesiophyceae</taxon>
        <taxon>Isochrysidales</taxon>
        <taxon>Isochrysidaceae</taxon>
        <taxon>Chrysotila</taxon>
    </lineage>
</organism>
<dbReference type="AlphaFoldDB" id="A0A7S4C765"/>
<protein>
    <submittedName>
        <fullName evidence="2">Uncharacterized protein</fullName>
    </submittedName>
</protein>
<name>A0A7S4C765_CHRCT</name>
<reference evidence="2" key="1">
    <citation type="submission" date="2021-01" db="EMBL/GenBank/DDBJ databases">
        <authorList>
            <person name="Corre E."/>
            <person name="Pelletier E."/>
            <person name="Niang G."/>
            <person name="Scheremetjew M."/>
            <person name="Finn R."/>
            <person name="Kale V."/>
            <person name="Holt S."/>
            <person name="Cochrane G."/>
            <person name="Meng A."/>
            <person name="Brown T."/>
            <person name="Cohen L."/>
        </authorList>
    </citation>
    <scope>NUCLEOTIDE SEQUENCE</scope>
    <source>
        <strain evidence="2">CCMP645</strain>
    </source>
</reference>
<dbReference type="EMBL" id="HBIZ01067397">
    <property type="protein sequence ID" value="CAE0788523.1"/>
    <property type="molecule type" value="Transcribed_RNA"/>
</dbReference>
<gene>
    <name evidence="2" type="ORF">PCAR00345_LOCUS41232</name>
</gene>
<feature type="chain" id="PRO_5031346013" evidence="1">
    <location>
        <begin position="18"/>
        <end position="304"/>
    </location>
</feature>
<evidence type="ECO:0000313" key="2">
    <source>
        <dbReference type="EMBL" id="CAE0788523.1"/>
    </source>
</evidence>
<feature type="signal peptide" evidence="1">
    <location>
        <begin position="1"/>
        <end position="17"/>
    </location>
</feature>
<keyword evidence="1" id="KW-0732">Signal</keyword>
<evidence type="ECO:0000256" key="1">
    <source>
        <dbReference type="SAM" id="SignalP"/>
    </source>
</evidence>
<proteinExistence type="predicted"/>
<accession>A0A7S4C765</accession>